<sequence>MPPATARAPIEAALRAALGNAFRLTHIEAAGGGCSHESFVAGDGARRFFVKLDSAERLPVFAAEADGLAAIAATGTFRTPAVIACGSDGQYTSLILEHLELRPVHTEREGSRYGETLAALHAHCGERFGWPADNYIGANRQPNVLTDNWALFFTEYRLRPQFALARAHGFGGDLQRQGERLLERVPALFLDYRPRPSLLHGDLWHGNAAVLADGTPALFDPAVHYGDRESDIAMSELFGGFPTAFHAAYRRCAPLNEGYEQRKLLYSLYHILNHLNLFGRGYLGEALRLLARLNDELGARRP</sequence>
<dbReference type="Gene3D" id="3.30.200.20">
    <property type="entry name" value="Phosphorylase Kinase, domain 1"/>
    <property type="match status" value="1"/>
</dbReference>
<dbReference type="PANTHER" id="PTHR12149">
    <property type="entry name" value="FRUCTOSAMINE 3 KINASE-RELATED PROTEIN"/>
    <property type="match status" value="1"/>
</dbReference>
<keyword evidence="2" id="KW-0808">Transferase</keyword>
<evidence type="ECO:0000313" key="4">
    <source>
        <dbReference type="Proteomes" id="UP000307956"/>
    </source>
</evidence>
<accession>A0A4S4AWL5</accession>
<evidence type="ECO:0000313" key="3">
    <source>
        <dbReference type="EMBL" id="THF64429.1"/>
    </source>
</evidence>
<dbReference type="PIRSF" id="PIRSF006221">
    <property type="entry name" value="Ketosamine-3-kinase"/>
    <property type="match status" value="1"/>
</dbReference>
<dbReference type="InterPro" id="IPR011009">
    <property type="entry name" value="Kinase-like_dom_sf"/>
</dbReference>
<dbReference type="Pfam" id="PF03881">
    <property type="entry name" value="Fructosamin_kin"/>
    <property type="match status" value="1"/>
</dbReference>
<comment type="caution">
    <text evidence="3">The sequence shown here is derived from an EMBL/GenBank/DDBJ whole genome shotgun (WGS) entry which is preliminary data.</text>
</comment>
<protein>
    <submittedName>
        <fullName evidence="3">Fructosamine kinase family protein</fullName>
    </submittedName>
</protein>
<reference evidence="3 4" key="1">
    <citation type="submission" date="2019-04" db="EMBL/GenBank/DDBJ databases">
        <title>Azoarcus rhizosphaerae sp. nov. isolated from rhizosphere of Ficus religiosa.</title>
        <authorList>
            <person name="Lin S.-Y."/>
            <person name="Hameed A."/>
            <person name="Hsu Y.-H."/>
            <person name="Young C.-C."/>
        </authorList>
    </citation>
    <scope>NUCLEOTIDE SEQUENCE [LARGE SCALE GENOMIC DNA]</scope>
    <source>
        <strain evidence="3 4">CC-YHH848</strain>
    </source>
</reference>
<dbReference type="Gene3D" id="3.90.1200.10">
    <property type="match status" value="1"/>
</dbReference>
<evidence type="ECO:0000256" key="1">
    <source>
        <dbReference type="ARBA" id="ARBA00009460"/>
    </source>
</evidence>
<dbReference type="InterPro" id="IPR016477">
    <property type="entry name" value="Fructo-/Ketosamine-3-kinase"/>
</dbReference>
<dbReference type="AlphaFoldDB" id="A0A4S4AWL5"/>
<keyword evidence="2 3" id="KW-0418">Kinase</keyword>
<dbReference type="PANTHER" id="PTHR12149:SF8">
    <property type="entry name" value="PROTEIN-RIBULOSAMINE 3-KINASE"/>
    <property type="match status" value="1"/>
</dbReference>
<dbReference type="RefSeq" id="WP_136383618.1">
    <property type="nucleotide sequence ID" value="NZ_SSOD01000002.1"/>
</dbReference>
<dbReference type="GO" id="GO:0016301">
    <property type="term" value="F:kinase activity"/>
    <property type="evidence" value="ECO:0007669"/>
    <property type="project" value="UniProtKB-UniRule"/>
</dbReference>
<comment type="similarity">
    <text evidence="1 2">Belongs to the fructosamine kinase family.</text>
</comment>
<organism evidence="3 4">
    <name type="scientific">Pseudothauera rhizosphaerae</name>
    <dbReference type="NCBI Taxonomy" id="2565932"/>
    <lineage>
        <taxon>Bacteria</taxon>
        <taxon>Pseudomonadati</taxon>
        <taxon>Pseudomonadota</taxon>
        <taxon>Betaproteobacteria</taxon>
        <taxon>Rhodocyclales</taxon>
        <taxon>Zoogloeaceae</taxon>
        <taxon>Pseudothauera</taxon>
    </lineage>
</organism>
<keyword evidence="4" id="KW-1185">Reference proteome</keyword>
<proteinExistence type="inferred from homology"/>
<dbReference type="OrthoDB" id="5291879at2"/>
<dbReference type="Proteomes" id="UP000307956">
    <property type="component" value="Unassembled WGS sequence"/>
</dbReference>
<evidence type="ECO:0000256" key="2">
    <source>
        <dbReference type="PIRNR" id="PIRNR006221"/>
    </source>
</evidence>
<dbReference type="SUPFAM" id="SSF56112">
    <property type="entry name" value="Protein kinase-like (PK-like)"/>
    <property type="match status" value="1"/>
</dbReference>
<dbReference type="EMBL" id="SSOD01000002">
    <property type="protein sequence ID" value="THF64429.1"/>
    <property type="molecule type" value="Genomic_DNA"/>
</dbReference>
<name>A0A4S4AWL5_9RHOO</name>
<gene>
    <name evidence="3" type="ORF">E6O51_03735</name>
</gene>